<dbReference type="EMBL" id="JBDFQZ010000007">
    <property type="protein sequence ID" value="KAK9706540.1"/>
    <property type="molecule type" value="Genomic_DNA"/>
</dbReference>
<proteinExistence type="predicted"/>
<sequence>MVLCEFMQANALIEKLPSPSWDEYKKHLRHKKKDMKLQELIGHIKIEDATRSQDRAKTNATNTVKAIVVEYKNAGINKRSYDQYNMPQNSDKSNKTMTGNCWWCDKRGHPAFKCNAKKAYEQRHQSQENRNNAPGRKFQKKDNNQRGGYKNYKFNKPQANVIEGSSAGDDIIAAMVSEINLVGNLVEWIVDTEVTRHICTNFFTRSLRMLMRKRSSMLATPARFQFSALARCT</sequence>
<dbReference type="GO" id="GO:0008270">
    <property type="term" value="F:zinc ion binding"/>
    <property type="evidence" value="ECO:0007669"/>
    <property type="project" value="InterPro"/>
</dbReference>
<dbReference type="SUPFAM" id="SSF57756">
    <property type="entry name" value="Retrovirus zinc finger-like domains"/>
    <property type="match status" value="1"/>
</dbReference>
<gene>
    <name evidence="2" type="ORF">RND81_07G133600</name>
</gene>
<reference evidence="2" key="1">
    <citation type="submission" date="2024-03" db="EMBL/GenBank/DDBJ databases">
        <title>WGS assembly of Saponaria officinalis var. Norfolk2.</title>
        <authorList>
            <person name="Jenkins J."/>
            <person name="Shu S."/>
            <person name="Grimwood J."/>
            <person name="Barry K."/>
            <person name="Goodstein D."/>
            <person name="Schmutz J."/>
            <person name="Leebens-Mack J."/>
            <person name="Osbourn A."/>
        </authorList>
    </citation>
    <scope>NUCLEOTIDE SEQUENCE [LARGE SCALE GENOMIC DNA]</scope>
    <source>
        <strain evidence="2">JIC</strain>
    </source>
</reference>
<accession>A0AAW1JSG3</accession>
<evidence type="ECO:0000256" key="1">
    <source>
        <dbReference type="SAM" id="MobiDB-lite"/>
    </source>
</evidence>
<name>A0AAW1JSG3_SAPOF</name>
<dbReference type="PANTHER" id="PTHR47592">
    <property type="entry name" value="PBF68 PROTEIN"/>
    <property type="match status" value="1"/>
</dbReference>
<dbReference type="Proteomes" id="UP001443914">
    <property type="component" value="Unassembled WGS sequence"/>
</dbReference>
<evidence type="ECO:0000313" key="2">
    <source>
        <dbReference type="EMBL" id="KAK9706540.1"/>
    </source>
</evidence>
<dbReference type="InterPro" id="IPR036875">
    <property type="entry name" value="Znf_CCHC_sf"/>
</dbReference>
<comment type="caution">
    <text evidence="2">The sequence shown here is derived from an EMBL/GenBank/DDBJ whole genome shotgun (WGS) entry which is preliminary data.</text>
</comment>
<evidence type="ECO:0000313" key="3">
    <source>
        <dbReference type="Proteomes" id="UP001443914"/>
    </source>
</evidence>
<dbReference type="PANTHER" id="PTHR47592:SF30">
    <property type="entry name" value="CCHC-TYPE DOMAIN-CONTAINING PROTEIN"/>
    <property type="match status" value="1"/>
</dbReference>
<dbReference type="AlphaFoldDB" id="A0AAW1JSG3"/>
<organism evidence="2 3">
    <name type="scientific">Saponaria officinalis</name>
    <name type="common">Common soapwort</name>
    <name type="synonym">Lychnis saponaria</name>
    <dbReference type="NCBI Taxonomy" id="3572"/>
    <lineage>
        <taxon>Eukaryota</taxon>
        <taxon>Viridiplantae</taxon>
        <taxon>Streptophyta</taxon>
        <taxon>Embryophyta</taxon>
        <taxon>Tracheophyta</taxon>
        <taxon>Spermatophyta</taxon>
        <taxon>Magnoliopsida</taxon>
        <taxon>eudicotyledons</taxon>
        <taxon>Gunneridae</taxon>
        <taxon>Pentapetalae</taxon>
        <taxon>Caryophyllales</taxon>
        <taxon>Caryophyllaceae</taxon>
        <taxon>Caryophylleae</taxon>
        <taxon>Saponaria</taxon>
    </lineage>
</organism>
<keyword evidence="3" id="KW-1185">Reference proteome</keyword>
<dbReference type="GO" id="GO:0003676">
    <property type="term" value="F:nucleic acid binding"/>
    <property type="evidence" value="ECO:0007669"/>
    <property type="project" value="InterPro"/>
</dbReference>
<protein>
    <recommendedName>
        <fullName evidence="4">Polyprotein</fullName>
    </recommendedName>
</protein>
<feature type="region of interest" description="Disordered" evidence="1">
    <location>
        <begin position="119"/>
        <end position="152"/>
    </location>
</feature>
<evidence type="ECO:0008006" key="4">
    <source>
        <dbReference type="Google" id="ProtNLM"/>
    </source>
</evidence>